<organism evidence="1">
    <name type="scientific">marine sediment metagenome</name>
    <dbReference type="NCBI Taxonomy" id="412755"/>
    <lineage>
        <taxon>unclassified sequences</taxon>
        <taxon>metagenomes</taxon>
        <taxon>ecological metagenomes</taxon>
    </lineage>
</organism>
<proteinExistence type="predicted"/>
<evidence type="ECO:0000313" key="1">
    <source>
        <dbReference type="EMBL" id="KKM80894.1"/>
    </source>
</evidence>
<accession>A0A0F9KFA6</accession>
<sequence length="76" mass="8818">MNFDSTVCLEDVILIRETYRGRTDKGAVLVVYQDDQQWIPKSQIHPHSGIPWEPGERYLVISRWIAGLKGWDYNVG</sequence>
<reference evidence="1" key="1">
    <citation type="journal article" date="2015" name="Nature">
        <title>Complex archaea that bridge the gap between prokaryotes and eukaryotes.</title>
        <authorList>
            <person name="Spang A."/>
            <person name="Saw J.H."/>
            <person name="Jorgensen S.L."/>
            <person name="Zaremba-Niedzwiedzka K."/>
            <person name="Martijn J."/>
            <person name="Lind A.E."/>
            <person name="van Eijk R."/>
            <person name="Schleper C."/>
            <person name="Guy L."/>
            <person name="Ettema T.J."/>
        </authorList>
    </citation>
    <scope>NUCLEOTIDE SEQUENCE</scope>
</reference>
<dbReference type="AlphaFoldDB" id="A0A0F9KFA6"/>
<dbReference type="EMBL" id="LAZR01008112">
    <property type="protein sequence ID" value="KKM80894.1"/>
    <property type="molecule type" value="Genomic_DNA"/>
</dbReference>
<protein>
    <submittedName>
        <fullName evidence="1">Uncharacterized protein</fullName>
    </submittedName>
</protein>
<comment type="caution">
    <text evidence="1">The sequence shown here is derived from an EMBL/GenBank/DDBJ whole genome shotgun (WGS) entry which is preliminary data.</text>
</comment>
<name>A0A0F9KFA6_9ZZZZ</name>
<gene>
    <name evidence="1" type="ORF">LCGC14_1335340</name>
</gene>